<dbReference type="Proteomes" id="UP000623467">
    <property type="component" value="Unassembled WGS sequence"/>
</dbReference>
<keyword evidence="2" id="KW-1185">Reference proteome</keyword>
<name>A0A8H7CM64_9AGAR</name>
<proteinExistence type="predicted"/>
<protein>
    <submittedName>
        <fullName evidence="1">Uncharacterized protein</fullName>
    </submittedName>
</protein>
<reference evidence="1" key="1">
    <citation type="submission" date="2020-05" db="EMBL/GenBank/DDBJ databases">
        <title>Mycena genomes resolve the evolution of fungal bioluminescence.</title>
        <authorList>
            <person name="Tsai I.J."/>
        </authorList>
    </citation>
    <scope>NUCLEOTIDE SEQUENCE</scope>
    <source>
        <strain evidence="1">160909Yilan</strain>
    </source>
</reference>
<dbReference type="AlphaFoldDB" id="A0A8H7CM64"/>
<gene>
    <name evidence="1" type="ORF">MSAN_02002700</name>
</gene>
<dbReference type="EMBL" id="JACAZH010000024">
    <property type="protein sequence ID" value="KAF7342864.1"/>
    <property type="molecule type" value="Genomic_DNA"/>
</dbReference>
<comment type="caution">
    <text evidence="1">The sequence shown here is derived from an EMBL/GenBank/DDBJ whole genome shotgun (WGS) entry which is preliminary data.</text>
</comment>
<evidence type="ECO:0000313" key="2">
    <source>
        <dbReference type="Proteomes" id="UP000623467"/>
    </source>
</evidence>
<evidence type="ECO:0000313" key="1">
    <source>
        <dbReference type="EMBL" id="KAF7342864.1"/>
    </source>
</evidence>
<accession>A0A8H7CM64</accession>
<organism evidence="1 2">
    <name type="scientific">Mycena sanguinolenta</name>
    <dbReference type="NCBI Taxonomy" id="230812"/>
    <lineage>
        <taxon>Eukaryota</taxon>
        <taxon>Fungi</taxon>
        <taxon>Dikarya</taxon>
        <taxon>Basidiomycota</taxon>
        <taxon>Agaricomycotina</taxon>
        <taxon>Agaricomycetes</taxon>
        <taxon>Agaricomycetidae</taxon>
        <taxon>Agaricales</taxon>
        <taxon>Marasmiineae</taxon>
        <taxon>Mycenaceae</taxon>
        <taxon>Mycena</taxon>
    </lineage>
</organism>
<sequence>MSCIFRTLLINSGTPAFKVIVSPLVPSQVSHKSLQVAGRREENEAPGGVGTDGEVSILLALLNSLSLLNSQMLGTIKIENVQLTGGSGGNGGERNFQ</sequence>